<keyword evidence="9 12" id="KW-0472">Membrane</keyword>
<protein>
    <recommendedName>
        <fullName evidence="15">Magnesium transporter CorA</fullName>
    </recommendedName>
</protein>
<dbReference type="Proteomes" id="UP000635726">
    <property type="component" value="Unassembled WGS sequence"/>
</dbReference>
<dbReference type="GO" id="GO:0015087">
    <property type="term" value="F:cobalt ion transmembrane transporter activity"/>
    <property type="evidence" value="ECO:0007669"/>
    <property type="project" value="TreeGrafter"/>
</dbReference>
<evidence type="ECO:0000256" key="2">
    <source>
        <dbReference type="ARBA" id="ARBA00009765"/>
    </source>
</evidence>
<evidence type="ECO:0000313" key="13">
    <source>
        <dbReference type="EMBL" id="GGJ81075.1"/>
    </source>
</evidence>
<evidence type="ECO:0000256" key="1">
    <source>
        <dbReference type="ARBA" id="ARBA00004651"/>
    </source>
</evidence>
<keyword evidence="3" id="KW-0813">Transport</keyword>
<evidence type="ECO:0008006" key="15">
    <source>
        <dbReference type="Google" id="ProtNLM"/>
    </source>
</evidence>
<dbReference type="FunFam" id="1.20.58.340:FF:000004">
    <property type="entry name" value="Magnesium transport protein CorA"/>
    <property type="match status" value="1"/>
</dbReference>
<keyword evidence="14" id="KW-1185">Reference proteome</keyword>
<comment type="caution">
    <text evidence="13">The sequence shown here is derived from an EMBL/GenBank/DDBJ whole genome shotgun (WGS) entry which is preliminary data.</text>
</comment>
<dbReference type="SUPFAM" id="SSF144083">
    <property type="entry name" value="Magnesium transport protein CorA, transmembrane region"/>
    <property type="match status" value="1"/>
</dbReference>
<accession>A0A917PJV9</accession>
<dbReference type="InterPro" id="IPR045863">
    <property type="entry name" value="CorA_TM1_TM2"/>
</dbReference>
<evidence type="ECO:0000256" key="3">
    <source>
        <dbReference type="ARBA" id="ARBA00022448"/>
    </source>
</evidence>
<comment type="similarity">
    <text evidence="2">Belongs to the CorA metal ion transporter (MIT) (TC 1.A.35) family.</text>
</comment>
<evidence type="ECO:0000256" key="5">
    <source>
        <dbReference type="ARBA" id="ARBA00022692"/>
    </source>
</evidence>
<feature type="transmembrane region" description="Helical" evidence="12">
    <location>
        <begin position="281"/>
        <end position="301"/>
    </location>
</feature>
<comment type="function">
    <text evidence="11">Mediates influx of magnesium ions. Alternates between open and closed states. Activated by low cytoplasmic Mg(2+) levels. Inactive when cytoplasmic Mg(2+) levels are high.</text>
</comment>
<keyword evidence="6" id="KW-0460">Magnesium</keyword>
<dbReference type="EMBL" id="BMOE01000009">
    <property type="protein sequence ID" value="GGJ81075.1"/>
    <property type="molecule type" value="Genomic_DNA"/>
</dbReference>
<dbReference type="SUPFAM" id="SSF143865">
    <property type="entry name" value="CorA soluble domain-like"/>
    <property type="match status" value="1"/>
</dbReference>
<dbReference type="GO" id="GO:0015095">
    <property type="term" value="F:magnesium ion transmembrane transporter activity"/>
    <property type="evidence" value="ECO:0007669"/>
    <property type="project" value="TreeGrafter"/>
</dbReference>
<feature type="transmembrane region" description="Helical" evidence="12">
    <location>
        <begin position="249"/>
        <end position="269"/>
    </location>
</feature>
<organism evidence="13 14">
    <name type="scientific">Deinococcus aquiradiocola</name>
    <dbReference type="NCBI Taxonomy" id="393059"/>
    <lineage>
        <taxon>Bacteria</taxon>
        <taxon>Thermotogati</taxon>
        <taxon>Deinococcota</taxon>
        <taxon>Deinococci</taxon>
        <taxon>Deinococcales</taxon>
        <taxon>Deinococcaceae</taxon>
        <taxon>Deinococcus</taxon>
    </lineage>
</organism>
<dbReference type="GO" id="GO:0005886">
    <property type="term" value="C:plasma membrane"/>
    <property type="evidence" value="ECO:0007669"/>
    <property type="project" value="UniProtKB-SubCell"/>
</dbReference>
<dbReference type="PANTHER" id="PTHR46494">
    <property type="entry name" value="CORA FAMILY METAL ION TRANSPORTER (EUROFUNG)"/>
    <property type="match status" value="1"/>
</dbReference>
<keyword evidence="4" id="KW-1003">Cell membrane</keyword>
<name>A0A917PJV9_9DEIO</name>
<comment type="subcellular location">
    <subcellularLocation>
        <location evidence="1">Cell membrane</location>
        <topology evidence="1">Multi-pass membrane protein</topology>
    </subcellularLocation>
</comment>
<evidence type="ECO:0000256" key="12">
    <source>
        <dbReference type="SAM" id="Phobius"/>
    </source>
</evidence>
<evidence type="ECO:0000256" key="9">
    <source>
        <dbReference type="ARBA" id="ARBA00023136"/>
    </source>
</evidence>
<reference evidence="13" key="1">
    <citation type="journal article" date="2014" name="Int. J. Syst. Evol. Microbiol.">
        <title>Complete genome sequence of Corynebacterium casei LMG S-19264T (=DSM 44701T), isolated from a smear-ripened cheese.</title>
        <authorList>
            <consortium name="US DOE Joint Genome Institute (JGI-PGF)"/>
            <person name="Walter F."/>
            <person name="Albersmeier A."/>
            <person name="Kalinowski J."/>
            <person name="Ruckert C."/>
        </authorList>
    </citation>
    <scope>NUCLEOTIDE SEQUENCE</scope>
    <source>
        <strain evidence="13">JCM 14371</strain>
    </source>
</reference>
<keyword evidence="7 12" id="KW-1133">Transmembrane helix</keyword>
<dbReference type="GO" id="GO:0000287">
    <property type="term" value="F:magnesium ion binding"/>
    <property type="evidence" value="ECO:0007669"/>
    <property type="project" value="TreeGrafter"/>
</dbReference>
<sequence>MRVIRSKSTRGEGCDWQDPNSEAIWVDAQAPTESELQALRARFQIHPLALEDALEHGHWSRYEQYPAHEFITFRTLAQPNGGDEFTERLSLFLFPGVILTLSDDGASYLDSVWELVGRESVNTSLEVAYELLDEGSQTFFRYIAAFENGLDQAEERIFAQRRNQDAQEVFERKHRLAQVRSLAAEAQAAVSLMNRHMTLDMADQIRFRDVLDTLNRATLRLDGLRDSLRGLLDLQLSLQNQRMNEVMKTLTAVSTVFLPLTFLAGVWGMNYQFMPELHWRYGYAFAWASFILTAVLLAAYFKRRQWW</sequence>
<proteinExistence type="inferred from homology"/>
<dbReference type="InterPro" id="IPR002523">
    <property type="entry name" value="MgTranspt_CorA/ZnTranspt_ZntB"/>
</dbReference>
<evidence type="ECO:0000256" key="11">
    <source>
        <dbReference type="ARBA" id="ARBA00045497"/>
    </source>
</evidence>
<keyword evidence="5 12" id="KW-0812">Transmembrane</keyword>
<evidence type="ECO:0000256" key="8">
    <source>
        <dbReference type="ARBA" id="ARBA00023065"/>
    </source>
</evidence>
<comment type="catalytic activity">
    <reaction evidence="10">
        <text>Mg(2+)(in) = Mg(2+)(out)</text>
        <dbReference type="Rhea" id="RHEA:29827"/>
        <dbReference type="ChEBI" id="CHEBI:18420"/>
    </reaction>
</comment>
<dbReference type="Pfam" id="PF01544">
    <property type="entry name" value="CorA"/>
    <property type="match status" value="1"/>
</dbReference>
<keyword evidence="8" id="KW-0406">Ion transport</keyword>
<evidence type="ECO:0000256" key="4">
    <source>
        <dbReference type="ARBA" id="ARBA00022475"/>
    </source>
</evidence>
<gene>
    <name evidence="13" type="ORF">GCM10008939_26320</name>
</gene>
<evidence type="ECO:0000313" key="14">
    <source>
        <dbReference type="Proteomes" id="UP000635726"/>
    </source>
</evidence>
<dbReference type="Gene3D" id="3.30.460.20">
    <property type="entry name" value="CorA soluble domain-like"/>
    <property type="match status" value="1"/>
</dbReference>
<dbReference type="AlphaFoldDB" id="A0A917PJV9"/>
<dbReference type="Gene3D" id="1.20.58.340">
    <property type="entry name" value="Magnesium transport protein CorA, transmembrane region"/>
    <property type="match status" value="2"/>
</dbReference>
<dbReference type="GO" id="GO:0050897">
    <property type="term" value="F:cobalt ion binding"/>
    <property type="evidence" value="ECO:0007669"/>
    <property type="project" value="TreeGrafter"/>
</dbReference>
<evidence type="ECO:0000256" key="10">
    <source>
        <dbReference type="ARBA" id="ARBA00034269"/>
    </source>
</evidence>
<dbReference type="CDD" id="cd12822">
    <property type="entry name" value="TmCorA-like"/>
    <property type="match status" value="1"/>
</dbReference>
<reference evidence="13" key="2">
    <citation type="submission" date="2020-09" db="EMBL/GenBank/DDBJ databases">
        <authorList>
            <person name="Sun Q."/>
            <person name="Ohkuma M."/>
        </authorList>
    </citation>
    <scope>NUCLEOTIDE SEQUENCE</scope>
    <source>
        <strain evidence="13">JCM 14371</strain>
    </source>
</reference>
<dbReference type="PANTHER" id="PTHR46494:SF1">
    <property type="entry name" value="CORA FAMILY METAL ION TRANSPORTER (EUROFUNG)"/>
    <property type="match status" value="1"/>
</dbReference>
<evidence type="ECO:0000256" key="6">
    <source>
        <dbReference type="ARBA" id="ARBA00022842"/>
    </source>
</evidence>
<dbReference type="InterPro" id="IPR045861">
    <property type="entry name" value="CorA_cytoplasmic_dom"/>
</dbReference>
<evidence type="ECO:0000256" key="7">
    <source>
        <dbReference type="ARBA" id="ARBA00022989"/>
    </source>
</evidence>